<dbReference type="GO" id="GO:0016020">
    <property type="term" value="C:membrane"/>
    <property type="evidence" value="ECO:0007669"/>
    <property type="project" value="UniProtKB-SubCell"/>
</dbReference>
<evidence type="ECO:0000256" key="8">
    <source>
        <dbReference type="ARBA" id="ARBA00022989"/>
    </source>
</evidence>
<keyword evidence="6 10" id="KW-0863">Zinc-finger</keyword>
<feature type="region of interest" description="Disordered" evidence="11">
    <location>
        <begin position="427"/>
        <end position="510"/>
    </location>
</feature>
<dbReference type="EMBL" id="MU006095">
    <property type="protein sequence ID" value="KAF2838989.1"/>
    <property type="molecule type" value="Genomic_DNA"/>
</dbReference>
<comment type="catalytic activity">
    <reaction evidence="1">
        <text>S-ubiquitinyl-[E2 ubiquitin-conjugating enzyme]-L-cysteine + [acceptor protein]-L-lysine = [E2 ubiquitin-conjugating enzyme]-L-cysteine + N(6)-ubiquitinyl-[acceptor protein]-L-lysine.</text>
        <dbReference type="EC" id="2.3.2.27"/>
    </reaction>
</comment>
<keyword evidence="13" id="KW-0732">Signal</keyword>
<feature type="region of interest" description="Disordered" evidence="11">
    <location>
        <begin position="850"/>
        <end position="877"/>
    </location>
</feature>
<feature type="compositionally biased region" description="Basic residues" evidence="11">
    <location>
        <begin position="436"/>
        <end position="453"/>
    </location>
</feature>
<dbReference type="OrthoDB" id="5357315at2759"/>
<dbReference type="SUPFAM" id="SSF52025">
    <property type="entry name" value="PA domain"/>
    <property type="match status" value="1"/>
</dbReference>
<evidence type="ECO:0000256" key="10">
    <source>
        <dbReference type="PROSITE-ProRule" id="PRU00175"/>
    </source>
</evidence>
<dbReference type="PANTHER" id="PTHR47168">
    <property type="entry name" value="RING ZINC FINGER DOMAIN SUPERFAMILY PROTEIN-RELATED"/>
    <property type="match status" value="1"/>
</dbReference>
<dbReference type="PANTHER" id="PTHR47168:SF1">
    <property type="entry name" value="OS02G0798600 PROTEIN"/>
    <property type="match status" value="1"/>
</dbReference>
<dbReference type="InterPro" id="IPR046450">
    <property type="entry name" value="PA_dom_sf"/>
</dbReference>
<feature type="domain" description="RING-type" evidence="14">
    <location>
        <begin position="745"/>
        <end position="788"/>
    </location>
</feature>
<dbReference type="FunFam" id="3.30.40.10:FF:000364">
    <property type="entry name" value="Protease-associated PA domain protein"/>
    <property type="match status" value="1"/>
</dbReference>
<evidence type="ECO:0000256" key="2">
    <source>
        <dbReference type="ARBA" id="ARBA00004167"/>
    </source>
</evidence>
<evidence type="ECO:0000313" key="16">
    <source>
        <dbReference type="Proteomes" id="UP000799429"/>
    </source>
</evidence>
<dbReference type="InterPro" id="IPR001841">
    <property type="entry name" value="Znf_RING"/>
</dbReference>
<evidence type="ECO:0000256" key="6">
    <source>
        <dbReference type="ARBA" id="ARBA00022771"/>
    </source>
</evidence>
<keyword evidence="7" id="KW-0862">Zinc</keyword>
<feature type="compositionally biased region" description="Polar residues" evidence="11">
    <location>
        <begin position="353"/>
        <end position="366"/>
    </location>
</feature>
<feature type="chain" id="PRO_5040319889" description="RING-type E3 ubiquitin transferase" evidence="13">
    <location>
        <begin position="24"/>
        <end position="920"/>
    </location>
</feature>
<feature type="compositionally biased region" description="Basic and acidic residues" evidence="11">
    <location>
        <begin position="155"/>
        <end position="164"/>
    </location>
</feature>
<accession>A0A9P4SAJ9</accession>
<feature type="signal peptide" evidence="13">
    <location>
        <begin position="1"/>
        <end position="23"/>
    </location>
</feature>
<reference evidence="15" key="1">
    <citation type="journal article" date="2020" name="Stud. Mycol.">
        <title>101 Dothideomycetes genomes: a test case for predicting lifestyles and emergence of pathogens.</title>
        <authorList>
            <person name="Haridas S."/>
            <person name="Albert R."/>
            <person name="Binder M."/>
            <person name="Bloem J."/>
            <person name="Labutti K."/>
            <person name="Salamov A."/>
            <person name="Andreopoulos B."/>
            <person name="Baker S."/>
            <person name="Barry K."/>
            <person name="Bills G."/>
            <person name="Bluhm B."/>
            <person name="Cannon C."/>
            <person name="Castanera R."/>
            <person name="Culley D."/>
            <person name="Daum C."/>
            <person name="Ezra D."/>
            <person name="Gonzalez J."/>
            <person name="Henrissat B."/>
            <person name="Kuo A."/>
            <person name="Liang C."/>
            <person name="Lipzen A."/>
            <person name="Lutzoni F."/>
            <person name="Magnuson J."/>
            <person name="Mondo S."/>
            <person name="Nolan M."/>
            <person name="Ohm R."/>
            <person name="Pangilinan J."/>
            <person name="Park H.-J."/>
            <person name="Ramirez L."/>
            <person name="Alfaro M."/>
            <person name="Sun H."/>
            <person name="Tritt A."/>
            <person name="Yoshinaga Y."/>
            <person name="Zwiers L.-H."/>
            <person name="Turgeon B."/>
            <person name="Goodwin S."/>
            <person name="Spatafora J."/>
            <person name="Crous P."/>
            <person name="Grigoriev I."/>
        </authorList>
    </citation>
    <scope>NUCLEOTIDE SEQUENCE</scope>
    <source>
        <strain evidence="15">CBS 101060</strain>
    </source>
</reference>
<feature type="compositionally biased region" description="Basic and acidic residues" evidence="11">
    <location>
        <begin position="850"/>
        <end position="867"/>
    </location>
</feature>
<keyword evidence="16" id="KW-1185">Reference proteome</keyword>
<feature type="compositionally biased region" description="Basic residues" evidence="11">
    <location>
        <begin position="868"/>
        <end position="877"/>
    </location>
</feature>
<gene>
    <name evidence="15" type="ORF">M501DRAFT_1016088</name>
</gene>
<dbReference type="SMART" id="SM00184">
    <property type="entry name" value="RING"/>
    <property type="match status" value="1"/>
</dbReference>
<comment type="caution">
    <text evidence="15">The sequence shown here is derived from an EMBL/GenBank/DDBJ whole genome shotgun (WGS) entry which is preliminary data.</text>
</comment>
<comment type="subcellular location">
    <subcellularLocation>
        <location evidence="2">Membrane</location>
        <topology evidence="2">Single-pass membrane protein</topology>
    </subcellularLocation>
</comment>
<keyword evidence="9 12" id="KW-0472">Membrane</keyword>
<evidence type="ECO:0000256" key="13">
    <source>
        <dbReference type="SAM" id="SignalP"/>
    </source>
</evidence>
<keyword evidence="8 12" id="KW-1133">Transmembrane helix</keyword>
<proteinExistence type="predicted"/>
<dbReference type="InterPro" id="IPR051653">
    <property type="entry name" value="E3_ligase_sorting_rcpt"/>
</dbReference>
<evidence type="ECO:0000256" key="9">
    <source>
        <dbReference type="ARBA" id="ARBA00023136"/>
    </source>
</evidence>
<feature type="compositionally biased region" description="Low complexity" evidence="11">
    <location>
        <begin position="668"/>
        <end position="684"/>
    </location>
</feature>
<feature type="transmembrane region" description="Helical" evidence="12">
    <location>
        <begin position="607"/>
        <end position="627"/>
    </location>
</feature>
<evidence type="ECO:0000256" key="1">
    <source>
        <dbReference type="ARBA" id="ARBA00000900"/>
    </source>
</evidence>
<evidence type="ECO:0000259" key="14">
    <source>
        <dbReference type="PROSITE" id="PS50089"/>
    </source>
</evidence>
<dbReference type="Pfam" id="PF02225">
    <property type="entry name" value="PA"/>
    <property type="match status" value="1"/>
</dbReference>
<feature type="region of interest" description="Disordered" evidence="11">
    <location>
        <begin position="796"/>
        <end position="826"/>
    </location>
</feature>
<dbReference type="CDD" id="cd16454">
    <property type="entry name" value="RING-H2_PA-TM-RING"/>
    <property type="match status" value="1"/>
</dbReference>
<feature type="region of interest" description="Disordered" evidence="11">
    <location>
        <begin position="556"/>
        <end position="588"/>
    </location>
</feature>
<feature type="compositionally biased region" description="Low complexity" evidence="11">
    <location>
        <begin position="710"/>
        <end position="722"/>
    </location>
</feature>
<dbReference type="Gene3D" id="3.30.40.10">
    <property type="entry name" value="Zinc/RING finger domain, C3HC4 (zinc finger)"/>
    <property type="match status" value="1"/>
</dbReference>
<feature type="region of interest" description="Disordered" evidence="11">
    <location>
        <begin position="123"/>
        <end position="168"/>
    </location>
</feature>
<dbReference type="Pfam" id="PF13639">
    <property type="entry name" value="zf-RING_2"/>
    <property type="match status" value="1"/>
</dbReference>
<evidence type="ECO:0000256" key="11">
    <source>
        <dbReference type="SAM" id="MobiDB-lite"/>
    </source>
</evidence>
<feature type="region of interest" description="Disordered" evidence="11">
    <location>
        <begin position="654"/>
        <end position="730"/>
    </location>
</feature>
<sequence length="920" mass="100110">MRPLRLLLTLTISSIAVLLLCYANLPHEERQVSSSQSSSEQQSRLRALFSFTSPSALFPPSAIISLTDDNSTFFLARPAAFGPLLPSKGLSGQVWIGSGFGDITLGRGGVVAVAEGELGCSDVPGWSEELSKDTDATEISVGSRRKTFKGNGSPKGHEKKENPHSRRGAAVEDELLESSQANKVSTIQEDDGTDNFLHQPLPDSGSPIPVNRRPSTSHEASGAHADIQSLQESAEIEGKIVLLSRGGCGFLEKVKWAQRRGGVAIIVGDNVRGGPLITMYAKGDTSNITIPALFTSHTTAHLLSSLIPSGGVLDTSSEDPTRLSSANGNKVNYDDTGPSDGDEGVEGVDRLAHTQTVASAKHTSITRPPGKRPASRPSQSNLNSDSGLGWFTWLVSKLGFSSGSRSRNGDSRRPPSSGNINWVEAEDWEEESSLKPAHKSKKAHNSPKNHKQTPTKGPSDNFVIGEQDWRDPDLLPVRTATNQPRATNELGGQENTEDQLKGGSVLPGSGEYAEAEMVPSAVEDENHGNPADEVESPKGWLGNLLKDTEEEAVIDPADISEDLGDSKAGSQPEGDQDRSQESNPDREGLWVTLTPTNMSTSPFFDTLLVLVVSPLVTLTVVYALLLVRSRIRRRRWRAPKSVVDRLPVRTYHTLSNEQAAPSTPYVFSPSPNSSSPTTPLLQPTPRTPRPPHNHSRPRSRTTPEVPRPTSPLSSSSRESSASGQEKREAGLAEWRRRYGGRQKECVVCLEEYVDGVSKVMSLPCGHEFHAECITPWLITRRRTCPICKGDVVRSLARNNSGSSSGSSRSPHRLYDSASRVDEDEEDVQTQAITIQNNSASAHLLVPDTADLERGEEQLSNNRGERGRESRRRGRGRWPRNDRWPLLPAWSSLPANGTFGLTLWGLGRRTRQERDAIDRTR</sequence>
<evidence type="ECO:0000256" key="7">
    <source>
        <dbReference type="ARBA" id="ARBA00022833"/>
    </source>
</evidence>
<feature type="compositionally biased region" description="Basic and acidic residues" evidence="11">
    <location>
        <begin position="575"/>
        <end position="588"/>
    </location>
</feature>
<feature type="compositionally biased region" description="Low complexity" evidence="11">
    <location>
        <begin position="797"/>
        <end position="808"/>
    </location>
</feature>
<protein>
    <recommendedName>
        <fullName evidence="3">RING-type E3 ubiquitin transferase</fullName>
        <ecNumber evidence="3">2.3.2.27</ecNumber>
    </recommendedName>
</protein>
<dbReference type="GO" id="GO:0008270">
    <property type="term" value="F:zinc ion binding"/>
    <property type="evidence" value="ECO:0007669"/>
    <property type="project" value="UniProtKB-KW"/>
</dbReference>
<dbReference type="CDD" id="cd04813">
    <property type="entry name" value="PA_1"/>
    <property type="match status" value="1"/>
</dbReference>
<organism evidence="15 16">
    <name type="scientific">Patellaria atrata CBS 101060</name>
    <dbReference type="NCBI Taxonomy" id="1346257"/>
    <lineage>
        <taxon>Eukaryota</taxon>
        <taxon>Fungi</taxon>
        <taxon>Dikarya</taxon>
        <taxon>Ascomycota</taxon>
        <taxon>Pezizomycotina</taxon>
        <taxon>Dothideomycetes</taxon>
        <taxon>Dothideomycetes incertae sedis</taxon>
        <taxon>Patellariales</taxon>
        <taxon>Patellariaceae</taxon>
        <taxon>Patellaria</taxon>
    </lineage>
</organism>
<evidence type="ECO:0000256" key="5">
    <source>
        <dbReference type="ARBA" id="ARBA00022723"/>
    </source>
</evidence>
<dbReference type="GO" id="GO:0061630">
    <property type="term" value="F:ubiquitin protein ligase activity"/>
    <property type="evidence" value="ECO:0007669"/>
    <property type="project" value="UniProtKB-EC"/>
</dbReference>
<dbReference type="Proteomes" id="UP000799429">
    <property type="component" value="Unassembled WGS sequence"/>
</dbReference>
<dbReference type="InterPro" id="IPR013083">
    <property type="entry name" value="Znf_RING/FYVE/PHD"/>
</dbReference>
<evidence type="ECO:0000256" key="12">
    <source>
        <dbReference type="SAM" id="Phobius"/>
    </source>
</evidence>
<feature type="region of interest" description="Disordered" evidence="11">
    <location>
        <begin position="314"/>
        <end position="383"/>
    </location>
</feature>
<keyword evidence="5" id="KW-0479">Metal-binding</keyword>
<evidence type="ECO:0000256" key="4">
    <source>
        <dbReference type="ARBA" id="ARBA00022692"/>
    </source>
</evidence>
<dbReference type="PROSITE" id="PS50089">
    <property type="entry name" value="ZF_RING_2"/>
    <property type="match status" value="1"/>
</dbReference>
<feature type="region of interest" description="Disordered" evidence="11">
    <location>
        <begin position="189"/>
        <end position="225"/>
    </location>
</feature>
<dbReference type="AlphaFoldDB" id="A0A9P4SAJ9"/>
<evidence type="ECO:0000313" key="15">
    <source>
        <dbReference type="EMBL" id="KAF2838989.1"/>
    </source>
</evidence>
<evidence type="ECO:0000256" key="3">
    <source>
        <dbReference type="ARBA" id="ARBA00012483"/>
    </source>
</evidence>
<dbReference type="EC" id="2.3.2.27" evidence="3"/>
<dbReference type="SUPFAM" id="SSF57850">
    <property type="entry name" value="RING/U-box"/>
    <property type="match status" value="1"/>
</dbReference>
<dbReference type="Gene3D" id="3.50.30.30">
    <property type="match status" value="1"/>
</dbReference>
<dbReference type="InterPro" id="IPR003137">
    <property type="entry name" value="PA_domain"/>
</dbReference>
<keyword evidence="4 12" id="KW-0812">Transmembrane</keyword>
<name>A0A9P4SAJ9_9PEZI</name>
<feature type="compositionally biased region" description="Basic residues" evidence="11">
    <location>
        <begin position="689"/>
        <end position="699"/>
    </location>
</feature>